<evidence type="ECO:0000313" key="2">
    <source>
        <dbReference type="Proteomes" id="UP001055072"/>
    </source>
</evidence>
<evidence type="ECO:0000313" key="1">
    <source>
        <dbReference type="EMBL" id="KAI0089820.1"/>
    </source>
</evidence>
<keyword evidence="2" id="KW-1185">Reference proteome</keyword>
<accession>A0ACB8U6D0</accession>
<sequence length="857" mass="95114">MYNSISSTFVPETGMQGPSSTILSSRILDEDGVPLIKSVQGEGPSRVVAGNPGDDLMDVGEDEALEWTNSPIHREEHVAHLPTPQSPNSIEAYVNIRAFDSPTRASSRNSRMSTSVTRAQAVETSVSTEVLSSLITPESSPLFIRRPKSSVTSSSSLPSTPVRKPQAISVSESFHALVSPSRPSTPSTPLSTNISIPSVLSSPFVDRVGRHTSNKVSSPSPGSDAPISDSLDARLPSTPPSLPAPVPQRIAGGEITRLRLQMAAEQAALLEETESRRPEYLKRAKRPYPEIEEDTITGDQQNTAPGLGVVDSPVKGRRIALFQETSEESFEQSLLAGGYPSYGLTPAYAEPSTPQAKGKSTLSQRAIDWLHQATPGQQPHPSTPSANDEHETVETEHEARKRRRLSAFKDHNASELRPKLHPIEVEGHGRVLIDQTPEELPLQPPETPPKKRSNARRRRGGVHDSPSRKRVQLPDPNDDAESGRPNWLDQAFPWSMRLQEREERAHREEEQKLQLIERYLERESDEGEEEDQSLGLPTEDYVEPPARGGRGKMVPLPTYRQDSRRNSSKHNKAYFPSDPADARAALLSKRSVRALAFRRLKEQEEVVCVCRGRDDGRELVQCDDCKEWFHLECIGIHDISELGKEEDPWYCRNCLGLPPARSSSPTFVPTDQPSARPRRDPLFYQGNAQESPSAIPWHIPRIPRTPNRAKDVPQLSSRESWYDSSSPVGPQTPSPTHKSVRSFETLKTMAPVDELFDPMATPSRGMHFSGPFTTPKPSTFWATHAASLQTPSRPTKKPTAPWAFDMPREDSSPYRPVYDDSPVRRSQPRPDKHVAAAHLVPESPLAMRSRSPFGKHR</sequence>
<organism evidence="1 2">
    <name type="scientific">Irpex rosettiformis</name>
    <dbReference type="NCBI Taxonomy" id="378272"/>
    <lineage>
        <taxon>Eukaryota</taxon>
        <taxon>Fungi</taxon>
        <taxon>Dikarya</taxon>
        <taxon>Basidiomycota</taxon>
        <taxon>Agaricomycotina</taxon>
        <taxon>Agaricomycetes</taxon>
        <taxon>Polyporales</taxon>
        <taxon>Irpicaceae</taxon>
        <taxon>Irpex</taxon>
    </lineage>
</organism>
<protein>
    <submittedName>
        <fullName evidence="1">Uncharacterized protein</fullName>
    </submittedName>
</protein>
<dbReference type="EMBL" id="MU274909">
    <property type="protein sequence ID" value="KAI0089820.1"/>
    <property type="molecule type" value="Genomic_DNA"/>
</dbReference>
<comment type="caution">
    <text evidence="1">The sequence shown here is derived from an EMBL/GenBank/DDBJ whole genome shotgun (WGS) entry which is preliminary data.</text>
</comment>
<reference evidence="1" key="1">
    <citation type="journal article" date="2021" name="Environ. Microbiol.">
        <title>Gene family expansions and transcriptome signatures uncover fungal adaptations to wood decay.</title>
        <authorList>
            <person name="Hage H."/>
            <person name="Miyauchi S."/>
            <person name="Viragh M."/>
            <person name="Drula E."/>
            <person name="Min B."/>
            <person name="Chaduli D."/>
            <person name="Navarro D."/>
            <person name="Favel A."/>
            <person name="Norest M."/>
            <person name="Lesage-Meessen L."/>
            <person name="Balint B."/>
            <person name="Merenyi Z."/>
            <person name="de Eugenio L."/>
            <person name="Morin E."/>
            <person name="Martinez A.T."/>
            <person name="Baldrian P."/>
            <person name="Stursova M."/>
            <person name="Martinez M.J."/>
            <person name="Novotny C."/>
            <person name="Magnuson J.K."/>
            <person name="Spatafora J.W."/>
            <person name="Maurice S."/>
            <person name="Pangilinan J."/>
            <person name="Andreopoulos W."/>
            <person name="LaButti K."/>
            <person name="Hundley H."/>
            <person name="Na H."/>
            <person name="Kuo A."/>
            <person name="Barry K."/>
            <person name="Lipzen A."/>
            <person name="Henrissat B."/>
            <person name="Riley R."/>
            <person name="Ahrendt S."/>
            <person name="Nagy L.G."/>
            <person name="Grigoriev I.V."/>
            <person name="Martin F."/>
            <person name="Rosso M.N."/>
        </authorList>
    </citation>
    <scope>NUCLEOTIDE SEQUENCE</scope>
    <source>
        <strain evidence="1">CBS 384.51</strain>
    </source>
</reference>
<name>A0ACB8U6D0_9APHY</name>
<dbReference type="Proteomes" id="UP001055072">
    <property type="component" value="Unassembled WGS sequence"/>
</dbReference>
<proteinExistence type="predicted"/>
<gene>
    <name evidence="1" type="ORF">BDY19DRAFT_940994</name>
</gene>